<evidence type="ECO:0000256" key="4">
    <source>
        <dbReference type="ARBA" id="ARBA00023136"/>
    </source>
</evidence>
<keyword evidence="3 6" id="KW-1133">Transmembrane helix</keyword>
<organism evidence="8 9">
    <name type="scientific">Recurvomyces mirabilis</name>
    <dbReference type="NCBI Taxonomy" id="574656"/>
    <lineage>
        <taxon>Eukaryota</taxon>
        <taxon>Fungi</taxon>
        <taxon>Dikarya</taxon>
        <taxon>Ascomycota</taxon>
        <taxon>Pezizomycotina</taxon>
        <taxon>Dothideomycetes</taxon>
        <taxon>Dothideomycetidae</taxon>
        <taxon>Mycosphaerellales</taxon>
        <taxon>Teratosphaeriaceae</taxon>
        <taxon>Recurvomyces</taxon>
    </lineage>
</organism>
<evidence type="ECO:0000313" key="9">
    <source>
        <dbReference type="Proteomes" id="UP001274830"/>
    </source>
</evidence>
<feature type="transmembrane region" description="Helical" evidence="6">
    <location>
        <begin position="106"/>
        <end position="129"/>
    </location>
</feature>
<keyword evidence="9" id="KW-1185">Reference proteome</keyword>
<dbReference type="InterPro" id="IPR049326">
    <property type="entry name" value="Rhodopsin_dom_fungi"/>
</dbReference>
<sequence length="408" mass="44951">MSVLRSLLRLRTALYICGSQPPFRLLRPWEFADLYADLGAHPFITTVLSKHTTTMIDTRAADGLPPNPHGQNLATVGIIMCIIAGVLMTCRLLTRIFMAHAVGWDDYTLALSMLLAVGMTTCFQMEVFYGMGLHTADVENANYKHTSLLWLWINQILYKIANGAIKISIALLYLRIFPSKRFKYTVWAFIGFVIAYCLAALLPSIFQCSTMTLIADAILVGLPISNLVKLQLPKAQRIALVFVFGLGIFVMATTIVRLVSLSPLASQGDLLWYQATSNSWAFLEIDVSIICASIPVLRAPIGMLFPRVLGRLSTRNGAESGGQYHGQFRSGTAARVPEGSAISMQDRIQWQKSTGGNAYVRGVHGGIDDDAASDEERILGAEGIRKTTEVTFGYDELERSRSGTFGRR</sequence>
<feature type="transmembrane region" description="Helical" evidence="6">
    <location>
        <begin position="149"/>
        <end position="174"/>
    </location>
</feature>
<dbReference type="AlphaFoldDB" id="A0AAE0WFV7"/>
<evidence type="ECO:0000256" key="5">
    <source>
        <dbReference type="ARBA" id="ARBA00038359"/>
    </source>
</evidence>
<comment type="subcellular location">
    <subcellularLocation>
        <location evidence="1">Membrane</location>
        <topology evidence="1">Multi-pass membrane protein</topology>
    </subcellularLocation>
</comment>
<evidence type="ECO:0000256" key="3">
    <source>
        <dbReference type="ARBA" id="ARBA00022989"/>
    </source>
</evidence>
<comment type="caution">
    <text evidence="8">The sequence shown here is derived from an EMBL/GenBank/DDBJ whole genome shotgun (WGS) entry which is preliminary data.</text>
</comment>
<dbReference type="InterPro" id="IPR052337">
    <property type="entry name" value="SAT4-like"/>
</dbReference>
<feature type="domain" description="Rhodopsin" evidence="7">
    <location>
        <begin position="210"/>
        <end position="301"/>
    </location>
</feature>
<evidence type="ECO:0000256" key="2">
    <source>
        <dbReference type="ARBA" id="ARBA00022692"/>
    </source>
</evidence>
<comment type="similarity">
    <text evidence="5">Belongs to the SAT4 family.</text>
</comment>
<feature type="transmembrane region" description="Helical" evidence="6">
    <location>
        <begin position="73"/>
        <end position="94"/>
    </location>
</feature>
<evidence type="ECO:0000259" key="7">
    <source>
        <dbReference type="Pfam" id="PF20684"/>
    </source>
</evidence>
<dbReference type="PANTHER" id="PTHR33048">
    <property type="entry name" value="PTH11-LIKE INTEGRAL MEMBRANE PROTEIN (AFU_ORTHOLOGUE AFUA_5G11245)"/>
    <property type="match status" value="1"/>
</dbReference>
<dbReference type="EMBL" id="JAUTXT010000036">
    <property type="protein sequence ID" value="KAK3672073.1"/>
    <property type="molecule type" value="Genomic_DNA"/>
</dbReference>
<name>A0AAE0WFV7_9PEZI</name>
<reference evidence="8" key="1">
    <citation type="submission" date="2023-07" db="EMBL/GenBank/DDBJ databases">
        <title>Black Yeasts Isolated from many extreme environments.</title>
        <authorList>
            <person name="Coleine C."/>
            <person name="Stajich J.E."/>
            <person name="Selbmann L."/>
        </authorList>
    </citation>
    <scope>NUCLEOTIDE SEQUENCE</scope>
    <source>
        <strain evidence="8">CCFEE 5485</strain>
    </source>
</reference>
<dbReference type="Pfam" id="PF20684">
    <property type="entry name" value="Fung_rhodopsin"/>
    <property type="match status" value="2"/>
</dbReference>
<dbReference type="PANTHER" id="PTHR33048:SF47">
    <property type="entry name" value="INTEGRAL MEMBRANE PROTEIN-RELATED"/>
    <property type="match status" value="1"/>
</dbReference>
<evidence type="ECO:0000256" key="1">
    <source>
        <dbReference type="ARBA" id="ARBA00004141"/>
    </source>
</evidence>
<evidence type="ECO:0000313" key="8">
    <source>
        <dbReference type="EMBL" id="KAK3672073.1"/>
    </source>
</evidence>
<feature type="transmembrane region" description="Helical" evidence="6">
    <location>
        <begin position="211"/>
        <end position="228"/>
    </location>
</feature>
<keyword evidence="2 6" id="KW-0812">Transmembrane</keyword>
<feature type="transmembrane region" description="Helical" evidence="6">
    <location>
        <begin position="186"/>
        <end position="205"/>
    </location>
</feature>
<evidence type="ECO:0000256" key="6">
    <source>
        <dbReference type="SAM" id="Phobius"/>
    </source>
</evidence>
<accession>A0AAE0WFV7</accession>
<feature type="domain" description="Rhodopsin" evidence="7">
    <location>
        <begin position="91"/>
        <end position="209"/>
    </location>
</feature>
<protein>
    <recommendedName>
        <fullName evidence="7">Rhodopsin domain-containing protein</fullName>
    </recommendedName>
</protein>
<dbReference type="GO" id="GO:0016020">
    <property type="term" value="C:membrane"/>
    <property type="evidence" value="ECO:0007669"/>
    <property type="project" value="UniProtKB-SubCell"/>
</dbReference>
<keyword evidence="4 6" id="KW-0472">Membrane</keyword>
<proteinExistence type="inferred from homology"/>
<dbReference type="Proteomes" id="UP001274830">
    <property type="component" value="Unassembled WGS sequence"/>
</dbReference>
<feature type="transmembrane region" description="Helical" evidence="6">
    <location>
        <begin position="240"/>
        <end position="260"/>
    </location>
</feature>
<gene>
    <name evidence="8" type="ORF">LTR78_008043</name>
</gene>